<evidence type="ECO:0000259" key="11">
    <source>
        <dbReference type="PROSITE" id="PS51085"/>
    </source>
</evidence>
<evidence type="ECO:0000313" key="13">
    <source>
        <dbReference type="Proteomes" id="UP000247498"/>
    </source>
</evidence>
<dbReference type="FunCoup" id="A0A2V0P065">
    <property type="interactions" value="1761"/>
</dbReference>
<organism evidence="12 13">
    <name type="scientific">Raphidocelis subcapitata</name>
    <dbReference type="NCBI Taxonomy" id="307507"/>
    <lineage>
        <taxon>Eukaryota</taxon>
        <taxon>Viridiplantae</taxon>
        <taxon>Chlorophyta</taxon>
        <taxon>core chlorophytes</taxon>
        <taxon>Chlorophyceae</taxon>
        <taxon>CS clade</taxon>
        <taxon>Sphaeropleales</taxon>
        <taxon>Selenastraceae</taxon>
        <taxon>Raphidocelis</taxon>
    </lineage>
</organism>
<evidence type="ECO:0000256" key="2">
    <source>
        <dbReference type="ARBA" id="ARBA00019395"/>
    </source>
</evidence>
<dbReference type="EMBL" id="BDRX01000039">
    <property type="protein sequence ID" value="GBF93254.1"/>
    <property type="molecule type" value="Genomic_DNA"/>
</dbReference>
<comment type="cofactor">
    <cofactor evidence="9">
        <name>[2Fe-2S] cluster</name>
        <dbReference type="ChEBI" id="CHEBI:190135"/>
    </cofactor>
</comment>
<keyword evidence="5" id="KW-0479">Metal-binding</keyword>
<dbReference type="InterPro" id="IPR001041">
    <property type="entry name" value="2Fe-2S_ferredoxin-type"/>
</dbReference>
<dbReference type="CDD" id="cd00207">
    <property type="entry name" value="fer2"/>
    <property type="match status" value="1"/>
</dbReference>
<keyword evidence="8" id="KW-0411">Iron-sulfur</keyword>
<dbReference type="Proteomes" id="UP000247498">
    <property type="component" value="Unassembled WGS sequence"/>
</dbReference>
<feature type="domain" description="2Fe-2S ferredoxin-type" evidence="11">
    <location>
        <begin position="73"/>
        <end position="177"/>
    </location>
</feature>
<dbReference type="GO" id="GO:0009055">
    <property type="term" value="F:electron transfer activity"/>
    <property type="evidence" value="ECO:0007669"/>
    <property type="project" value="TreeGrafter"/>
</dbReference>
<dbReference type="InterPro" id="IPR036010">
    <property type="entry name" value="2Fe-2S_ferredoxin-like_sf"/>
</dbReference>
<evidence type="ECO:0000256" key="9">
    <source>
        <dbReference type="ARBA" id="ARBA00034078"/>
    </source>
</evidence>
<evidence type="ECO:0000256" key="3">
    <source>
        <dbReference type="ARBA" id="ARBA00022448"/>
    </source>
</evidence>
<comment type="similarity">
    <text evidence="1">Belongs to the adrenodoxin/putidaredoxin family.</text>
</comment>
<dbReference type="SUPFAM" id="SSF54292">
    <property type="entry name" value="2Fe-2S ferredoxin-like"/>
    <property type="match status" value="1"/>
</dbReference>
<dbReference type="AlphaFoldDB" id="A0A2V0P065"/>
<dbReference type="GO" id="GO:0140647">
    <property type="term" value="P:P450-containing electron transport chain"/>
    <property type="evidence" value="ECO:0007669"/>
    <property type="project" value="InterPro"/>
</dbReference>
<evidence type="ECO:0000256" key="5">
    <source>
        <dbReference type="ARBA" id="ARBA00022723"/>
    </source>
</evidence>
<evidence type="ECO:0000256" key="10">
    <source>
        <dbReference type="SAM" id="MobiDB-lite"/>
    </source>
</evidence>
<dbReference type="GO" id="GO:0046872">
    <property type="term" value="F:metal ion binding"/>
    <property type="evidence" value="ECO:0007669"/>
    <property type="project" value="UniProtKB-KW"/>
</dbReference>
<keyword evidence="13" id="KW-1185">Reference proteome</keyword>
<dbReference type="PANTHER" id="PTHR23426:SF72">
    <property type="entry name" value="2FE-2S FERREDOXIN-TYPE DOMAIN-CONTAINING PROTEIN"/>
    <property type="match status" value="1"/>
</dbReference>
<dbReference type="InParanoid" id="A0A2V0P065"/>
<proteinExistence type="inferred from homology"/>
<dbReference type="InterPro" id="IPR012675">
    <property type="entry name" value="Beta-grasp_dom_sf"/>
</dbReference>
<reference evidence="12 13" key="1">
    <citation type="journal article" date="2018" name="Sci. Rep.">
        <title>Raphidocelis subcapitata (=Pseudokirchneriella subcapitata) provides an insight into genome evolution and environmental adaptations in the Sphaeropleales.</title>
        <authorList>
            <person name="Suzuki S."/>
            <person name="Yamaguchi H."/>
            <person name="Nakajima N."/>
            <person name="Kawachi M."/>
        </authorList>
    </citation>
    <scope>NUCLEOTIDE SEQUENCE [LARGE SCALE GENOMIC DNA]</scope>
    <source>
        <strain evidence="12 13">NIES-35</strain>
    </source>
</reference>
<gene>
    <name evidence="12" type="ORF">Rsub_05986</name>
</gene>
<dbReference type="PROSITE" id="PS51085">
    <property type="entry name" value="2FE2S_FER_2"/>
    <property type="match status" value="1"/>
</dbReference>
<dbReference type="InterPro" id="IPR001055">
    <property type="entry name" value="Adrenodoxin-like"/>
</dbReference>
<feature type="region of interest" description="Disordered" evidence="10">
    <location>
        <begin position="44"/>
        <end position="72"/>
    </location>
</feature>
<evidence type="ECO:0000256" key="7">
    <source>
        <dbReference type="ARBA" id="ARBA00023004"/>
    </source>
</evidence>
<dbReference type="PANTHER" id="PTHR23426">
    <property type="entry name" value="FERREDOXIN/ADRENODOXIN"/>
    <property type="match status" value="1"/>
</dbReference>
<dbReference type="GO" id="GO:0051537">
    <property type="term" value="F:2 iron, 2 sulfur cluster binding"/>
    <property type="evidence" value="ECO:0007669"/>
    <property type="project" value="UniProtKB-KW"/>
</dbReference>
<dbReference type="PROSITE" id="PS00814">
    <property type="entry name" value="ADX"/>
    <property type="match status" value="1"/>
</dbReference>
<evidence type="ECO:0000256" key="8">
    <source>
        <dbReference type="ARBA" id="ARBA00023014"/>
    </source>
</evidence>
<dbReference type="STRING" id="307507.A0A2V0P065"/>
<evidence type="ECO:0000256" key="6">
    <source>
        <dbReference type="ARBA" id="ARBA00022982"/>
    </source>
</evidence>
<evidence type="ECO:0000256" key="4">
    <source>
        <dbReference type="ARBA" id="ARBA00022714"/>
    </source>
</evidence>
<name>A0A2V0P065_9CHLO</name>
<protein>
    <recommendedName>
        <fullName evidence="2">2Fe-2S ferredoxin</fullName>
    </recommendedName>
</protein>
<comment type="caution">
    <text evidence="12">The sequence shown here is derived from an EMBL/GenBank/DDBJ whole genome shotgun (WGS) entry which is preliminary data.</text>
</comment>
<accession>A0A2V0P065</accession>
<dbReference type="GO" id="GO:0005739">
    <property type="term" value="C:mitochondrion"/>
    <property type="evidence" value="ECO:0007669"/>
    <property type="project" value="TreeGrafter"/>
</dbReference>
<evidence type="ECO:0000256" key="1">
    <source>
        <dbReference type="ARBA" id="ARBA00010914"/>
    </source>
</evidence>
<sequence length="217" mass="21897">MLQSLARALAQRSAGTAAWTALPALAALQSGSLASCSAWRPSSASQQPAAGLHSSSSTSHGHSSDEEGSGETISVTFKCEKDGSETTVRAPLGKSLLEVAHANDIELEGACEGSLACSTCHVIVEDESYYNRLPEPCEDELDMLDLAFGLTDTSRLGCQVIAAKDLDGLTVRLPSATRNFYVSEKGEAAAAADGARLAAAAAAAAALRGGGGGGGGG</sequence>
<keyword evidence="4" id="KW-0001">2Fe-2S</keyword>
<evidence type="ECO:0000313" key="12">
    <source>
        <dbReference type="EMBL" id="GBF93254.1"/>
    </source>
</evidence>
<dbReference type="Pfam" id="PF00111">
    <property type="entry name" value="Fer2"/>
    <property type="match status" value="1"/>
</dbReference>
<dbReference type="Gene3D" id="3.10.20.30">
    <property type="match status" value="1"/>
</dbReference>
<keyword evidence="6" id="KW-0249">Electron transport</keyword>
<keyword evidence="7" id="KW-0408">Iron</keyword>
<keyword evidence="3" id="KW-0813">Transport</keyword>
<dbReference type="InterPro" id="IPR018298">
    <property type="entry name" value="Adrenodoxin_Fe-S_BS"/>
</dbReference>
<dbReference type="OrthoDB" id="268593at2759"/>
<dbReference type="PRINTS" id="PR00355">
    <property type="entry name" value="ADRENODOXIN"/>
</dbReference>